<sequence>MKTIQQHFTVAYSFPVIFTSDAFGAGSAALLRVLAGEGERPRVLTVIDSKVLRINPDLLEKLNRFAADHSAEVEILVPPLVMRGGEACKNEPGEVEKIHALVERHGLCRHSFILAIGGGAVLDAAGFAAATAHRGVRLVRMPTTTLSMNDAGVGVKNGVNAFGRKNFTGCFAPPFAVVNDFDFLRLLPARELRAGIAEAVKVALIRDRAFFDFLYASRALLAAFESEVMQRMIVRCAELHLEHIATSGDPFEFGSSRPLDFGHWSAHKLEELTQGEIRHGEAVAIGIALDSLYSFELGMIGELDLRRILATLEGIGFQLYHLALEWVDVEKSLRQFQEHLGGELSIPLLDGIGARSDRHDIDAALYRKCIKTLASRRNQTEKSDDRKKLQPDLPGDPGHLLP</sequence>
<keyword evidence="4" id="KW-0057">Aromatic amino acid biosynthesis</keyword>
<dbReference type="RefSeq" id="WP_012530251.1">
    <property type="nucleotide sequence ID" value="NC_011146.1"/>
</dbReference>
<protein>
    <submittedName>
        <fullName evidence="9">3-dehydroquinate synthase</fullName>
    </submittedName>
</protein>
<dbReference type="HOGENOM" id="CLU_001201_0_4_7"/>
<dbReference type="OrthoDB" id="9806583at2"/>
<dbReference type="Pfam" id="PF24621">
    <property type="entry name" value="DHQS_C"/>
    <property type="match status" value="1"/>
</dbReference>
<dbReference type="GO" id="GO:0008652">
    <property type="term" value="P:amino acid biosynthetic process"/>
    <property type="evidence" value="ECO:0007669"/>
    <property type="project" value="UniProtKB-KW"/>
</dbReference>
<dbReference type="Gene3D" id="3.40.50.1970">
    <property type="match status" value="1"/>
</dbReference>
<feature type="domain" description="3-dehydroquinate synthase N-terminal" evidence="7">
    <location>
        <begin position="81"/>
        <end position="193"/>
    </location>
</feature>
<dbReference type="AlphaFoldDB" id="B5EAC6"/>
<dbReference type="InterPro" id="IPR056179">
    <property type="entry name" value="DHQS_C"/>
</dbReference>
<evidence type="ECO:0000256" key="5">
    <source>
        <dbReference type="ARBA" id="ARBA00023239"/>
    </source>
</evidence>
<keyword evidence="3" id="KW-0520">NAD</keyword>
<dbReference type="CDD" id="cd08198">
    <property type="entry name" value="DHQS-like"/>
    <property type="match status" value="1"/>
</dbReference>
<evidence type="ECO:0000259" key="7">
    <source>
        <dbReference type="Pfam" id="PF01761"/>
    </source>
</evidence>
<dbReference type="Proteomes" id="UP000008825">
    <property type="component" value="Chromosome"/>
</dbReference>
<dbReference type="KEGG" id="gbm:Gbem_1816"/>
<evidence type="ECO:0000256" key="4">
    <source>
        <dbReference type="ARBA" id="ARBA00023141"/>
    </source>
</evidence>
<dbReference type="STRING" id="404380.Gbem_1816"/>
<dbReference type="NCBIfam" id="NF004852">
    <property type="entry name" value="PRK06203.1"/>
    <property type="match status" value="1"/>
</dbReference>
<evidence type="ECO:0000313" key="10">
    <source>
        <dbReference type="Proteomes" id="UP000008825"/>
    </source>
</evidence>
<evidence type="ECO:0000256" key="6">
    <source>
        <dbReference type="SAM" id="MobiDB-lite"/>
    </source>
</evidence>
<dbReference type="PANTHER" id="PTHR43622:SF7">
    <property type="entry name" value="3-DEHYDROQUINATE SYNTHASE, CHLOROPLASTIC"/>
    <property type="match status" value="1"/>
</dbReference>
<feature type="compositionally biased region" description="Low complexity" evidence="6">
    <location>
        <begin position="391"/>
        <end position="402"/>
    </location>
</feature>
<organism evidence="9 10">
    <name type="scientific">Citrifermentans bemidjiense (strain ATCC BAA-1014 / DSM 16622 / JCM 12645 / Bem)</name>
    <name type="common">Geobacter bemidjiensis</name>
    <dbReference type="NCBI Taxonomy" id="404380"/>
    <lineage>
        <taxon>Bacteria</taxon>
        <taxon>Pseudomonadati</taxon>
        <taxon>Thermodesulfobacteriota</taxon>
        <taxon>Desulfuromonadia</taxon>
        <taxon>Geobacterales</taxon>
        <taxon>Geobacteraceae</taxon>
        <taxon>Citrifermentans</taxon>
    </lineage>
</organism>
<keyword evidence="2" id="KW-0028">Amino-acid biosynthesis</keyword>
<accession>B5EAC6</accession>
<feature type="compositionally biased region" description="Basic and acidic residues" evidence="6">
    <location>
        <begin position="378"/>
        <end position="390"/>
    </location>
</feature>
<evidence type="ECO:0000256" key="1">
    <source>
        <dbReference type="ARBA" id="ARBA00001911"/>
    </source>
</evidence>
<dbReference type="Pfam" id="PF01761">
    <property type="entry name" value="DHQ_synthase"/>
    <property type="match status" value="1"/>
</dbReference>
<evidence type="ECO:0000259" key="8">
    <source>
        <dbReference type="Pfam" id="PF24621"/>
    </source>
</evidence>
<dbReference type="InterPro" id="IPR050071">
    <property type="entry name" value="Dehydroquinate_synthase"/>
</dbReference>
<dbReference type="Gene3D" id="1.20.1090.10">
    <property type="entry name" value="Dehydroquinate synthase-like - alpha domain"/>
    <property type="match status" value="1"/>
</dbReference>
<evidence type="ECO:0000256" key="2">
    <source>
        <dbReference type="ARBA" id="ARBA00022605"/>
    </source>
</evidence>
<dbReference type="GO" id="GO:0009073">
    <property type="term" value="P:aromatic amino acid family biosynthetic process"/>
    <property type="evidence" value="ECO:0007669"/>
    <property type="project" value="UniProtKB-KW"/>
</dbReference>
<proteinExistence type="predicted"/>
<keyword evidence="5" id="KW-0456">Lyase</keyword>
<dbReference type="EMBL" id="CP001124">
    <property type="protein sequence ID" value="ACH38832.1"/>
    <property type="molecule type" value="Genomic_DNA"/>
</dbReference>
<dbReference type="GO" id="GO:0003856">
    <property type="term" value="F:3-dehydroquinate synthase activity"/>
    <property type="evidence" value="ECO:0007669"/>
    <property type="project" value="TreeGrafter"/>
</dbReference>
<feature type="domain" description="3-dehydroquinate synthase C-terminal" evidence="8">
    <location>
        <begin position="195"/>
        <end position="322"/>
    </location>
</feature>
<gene>
    <name evidence="9" type="primary">aroB-2</name>
    <name evidence="9" type="ordered locus">Gbem_1816</name>
</gene>
<keyword evidence="10" id="KW-1185">Reference proteome</keyword>
<name>B5EAC6_CITBB</name>
<comment type="cofactor">
    <cofactor evidence="1">
        <name>NAD(+)</name>
        <dbReference type="ChEBI" id="CHEBI:57540"/>
    </cofactor>
</comment>
<reference evidence="9 10" key="2">
    <citation type="journal article" date="2010" name="BMC Genomics">
        <title>The genome of Geobacter bemidjiensis, exemplar for the subsurface clade of Geobacter species that predominate in Fe(III)-reducing subsurface environments.</title>
        <authorList>
            <person name="Aklujkar M."/>
            <person name="Young N.D."/>
            <person name="Holmes D."/>
            <person name="Chavan M."/>
            <person name="Risso C."/>
            <person name="Kiss H.E."/>
            <person name="Han C.S."/>
            <person name="Land M.L."/>
            <person name="Lovley D.R."/>
        </authorList>
    </citation>
    <scope>NUCLEOTIDE SEQUENCE [LARGE SCALE GENOMIC DNA]</scope>
    <source>
        <strain evidence="10">ATCC BAA-1014 / DSM 16622 / JCM 12645 / Bem</strain>
    </source>
</reference>
<dbReference type="eggNOG" id="COG0337">
    <property type="taxonomic scope" value="Bacteria"/>
</dbReference>
<dbReference type="PANTHER" id="PTHR43622">
    <property type="entry name" value="3-DEHYDROQUINATE SYNTHASE"/>
    <property type="match status" value="1"/>
</dbReference>
<evidence type="ECO:0000256" key="3">
    <source>
        <dbReference type="ARBA" id="ARBA00023027"/>
    </source>
</evidence>
<evidence type="ECO:0000313" key="9">
    <source>
        <dbReference type="EMBL" id="ACH38832.1"/>
    </source>
</evidence>
<feature type="region of interest" description="Disordered" evidence="6">
    <location>
        <begin position="376"/>
        <end position="402"/>
    </location>
</feature>
<dbReference type="SUPFAM" id="SSF56796">
    <property type="entry name" value="Dehydroquinate synthase-like"/>
    <property type="match status" value="1"/>
</dbReference>
<dbReference type="InterPro" id="IPR030960">
    <property type="entry name" value="DHQS/DOIS_N"/>
</dbReference>
<reference evidence="9 10" key="1">
    <citation type="submission" date="2008-07" db="EMBL/GenBank/DDBJ databases">
        <title>Complete sequence of Geobacter bemidjiensis BEM.</title>
        <authorList>
            <consortium name="US DOE Joint Genome Institute"/>
            <person name="Lucas S."/>
            <person name="Copeland A."/>
            <person name="Lapidus A."/>
            <person name="Glavina del Rio T."/>
            <person name="Dalin E."/>
            <person name="Tice H."/>
            <person name="Bruce D."/>
            <person name="Goodwin L."/>
            <person name="Pitluck S."/>
            <person name="Kiss H."/>
            <person name="Brettin T."/>
            <person name="Detter J.C."/>
            <person name="Han C."/>
            <person name="Kuske C.R."/>
            <person name="Schmutz J."/>
            <person name="Larimer F."/>
            <person name="Land M."/>
            <person name="Hauser L."/>
            <person name="Kyrpides N."/>
            <person name="Lykidis A."/>
            <person name="Lovley D."/>
            <person name="Richardson P."/>
        </authorList>
    </citation>
    <scope>NUCLEOTIDE SEQUENCE [LARGE SCALE GENOMIC DNA]</scope>
    <source>
        <strain evidence="10">ATCC BAA-1014 / DSM 16622 / JCM 12645 / Bem</strain>
    </source>
</reference>